<gene>
    <name evidence="3" type="ORF">SAMN05444158_7169</name>
</gene>
<dbReference type="Pfam" id="PF06568">
    <property type="entry name" value="YjiS-like"/>
    <property type="match status" value="1"/>
</dbReference>
<accession>A0A1H2BHY8</accession>
<reference evidence="4" key="1">
    <citation type="submission" date="2016-10" db="EMBL/GenBank/DDBJ databases">
        <authorList>
            <person name="Varghese N."/>
            <person name="Submissions S."/>
        </authorList>
    </citation>
    <scope>NUCLEOTIDE SEQUENCE [LARGE SCALE GENOMIC DNA]</scope>
    <source>
        <strain evidence="4">GAS369</strain>
    </source>
</reference>
<dbReference type="InterPro" id="IPR009506">
    <property type="entry name" value="YjiS-like"/>
</dbReference>
<dbReference type="Proteomes" id="UP000243904">
    <property type="component" value="Chromosome I"/>
</dbReference>
<feature type="region of interest" description="Disordered" evidence="1">
    <location>
        <begin position="103"/>
        <end position="125"/>
    </location>
</feature>
<protein>
    <recommendedName>
        <fullName evidence="2">YjiS-like domain-containing protein</fullName>
    </recommendedName>
</protein>
<dbReference type="AlphaFoldDB" id="A0A1H2BHY8"/>
<evidence type="ECO:0000259" key="2">
    <source>
        <dbReference type="Pfam" id="PF06568"/>
    </source>
</evidence>
<feature type="compositionally biased region" description="Basic and acidic residues" evidence="1">
    <location>
        <begin position="103"/>
        <end position="121"/>
    </location>
</feature>
<evidence type="ECO:0000256" key="1">
    <source>
        <dbReference type="SAM" id="MobiDB-lite"/>
    </source>
</evidence>
<sequence>MMANHFSGTANDFLRRHYFPDEAGGTADKKSMRTARVDLAGVKSPTVIIAVPDKFPAVIVARTDTNQRKATFWSSVLDYLIESFALYGAATHPAALFALEPTRDEGQIPQPRDIDPSERRGFTSPISPAATRYAASSELDRQSNHVTPAGYVIAFSDDSSRERERKIKTTIAALAELDDRTLLDMGIPHRSQIEQVVRYCHDC</sequence>
<feature type="domain" description="YjiS-like" evidence="2">
    <location>
        <begin position="163"/>
        <end position="194"/>
    </location>
</feature>
<organism evidence="3 4">
    <name type="scientific">Bradyrhizobium canariense</name>
    <dbReference type="NCBI Taxonomy" id="255045"/>
    <lineage>
        <taxon>Bacteria</taxon>
        <taxon>Pseudomonadati</taxon>
        <taxon>Pseudomonadota</taxon>
        <taxon>Alphaproteobacteria</taxon>
        <taxon>Hyphomicrobiales</taxon>
        <taxon>Nitrobacteraceae</taxon>
        <taxon>Bradyrhizobium</taxon>
    </lineage>
</organism>
<evidence type="ECO:0000313" key="3">
    <source>
        <dbReference type="EMBL" id="SDT57509.1"/>
    </source>
</evidence>
<evidence type="ECO:0000313" key="4">
    <source>
        <dbReference type="Proteomes" id="UP000243904"/>
    </source>
</evidence>
<dbReference type="EMBL" id="LT629750">
    <property type="protein sequence ID" value="SDT57509.1"/>
    <property type="molecule type" value="Genomic_DNA"/>
</dbReference>
<proteinExistence type="predicted"/>
<keyword evidence="4" id="KW-1185">Reference proteome</keyword>
<name>A0A1H2BHY8_9BRAD</name>
<dbReference type="RefSeq" id="WP_167558992.1">
    <property type="nucleotide sequence ID" value="NZ_LT629750.1"/>
</dbReference>